<dbReference type="PANTHER" id="PTHR47890:SF1">
    <property type="entry name" value="LD24308P"/>
    <property type="match status" value="1"/>
</dbReference>
<sequence>MKREIELHKNVDVPTLGPKSDLKGADNSFIKFTHTGFEADAAQTTVPFIDIQPVYTVPAVPLKSIGIRYKQNNPYGGFITPIIQTYDYSALLPIKFPSFDIKKDKLMSRIRN</sequence>
<proteinExistence type="predicted"/>
<evidence type="ECO:0000313" key="2">
    <source>
        <dbReference type="Proteomes" id="UP000625711"/>
    </source>
</evidence>
<keyword evidence="2" id="KW-1185">Reference proteome</keyword>
<dbReference type="EMBL" id="JAACXV010014207">
    <property type="protein sequence ID" value="KAF7269608.1"/>
    <property type="molecule type" value="Genomic_DNA"/>
</dbReference>
<protein>
    <submittedName>
        <fullName evidence="1">Uncharacterized protein</fullName>
    </submittedName>
</protein>
<name>A0A834M3W0_RHYFE</name>
<dbReference type="AlphaFoldDB" id="A0A834M3W0"/>
<dbReference type="Proteomes" id="UP000625711">
    <property type="component" value="Unassembled WGS sequence"/>
</dbReference>
<reference evidence="1" key="1">
    <citation type="submission" date="2020-08" db="EMBL/GenBank/DDBJ databases">
        <title>Genome sequencing and assembly of the red palm weevil Rhynchophorus ferrugineus.</title>
        <authorList>
            <person name="Dias G.B."/>
            <person name="Bergman C.M."/>
            <person name="Manee M."/>
        </authorList>
    </citation>
    <scope>NUCLEOTIDE SEQUENCE</scope>
    <source>
        <strain evidence="1">AA-2017</strain>
        <tissue evidence="1">Whole larva</tissue>
    </source>
</reference>
<dbReference type="OrthoDB" id="6366357at2759"/>
<dbReference type="PANTHER" id="PTHR47890">
    <property type="entry name" value="LD24308P"/>
    <property type="match status" value="1"/>
</dbReference>
<comment type="caution">
    <text evidence="1">The sequence shown here is derived from an EMBL/GenBank/DDBJ whole genome shotgun (WGS) entry which is preliminary data.</text>
</comment>
<organism evidence="1 2">
    <name type="scientific">Rhynchophorus ferrugineus</name>
    <name type="common">Red palm weevil</name>
    <name type="synonym">Curculio ferrugineus</name>
    <dbReference type="NCBI Taxonomy" id="354439"/>
    <lineage>
        <taxon>Eukaryota</taxon>
        <taxon>Metazoa</taxon>
        <taxon>Ecdysozoa</taxon>
        <taxon>Arthropoda</taxon>
        <taxon>Hexapoda</taxon>
        <taxon>Insecta</taxon>
        <taxon>Pterygota</taxon>
        <taxon>Neoptera</taxon>
        <taxon>Endopterygota</taxon>
        <taxon>Coleoptera</taxon>
        <taxon>Polyphaga</taxon>
        <taxon>Cucujiformia</taxon>
        <taxon>Curculionidae</taxon>
        <taxon>Dryophthorinae</taxon>
        <taxon>Rhynchophorus</taxon>
    </lineage>
</organism>
<evidence type="ECO:0000313" key="1">
    <source>
        <dbReference type="EMBL" id="KAF7269608.1"/>
    </source>
</evidence>
<gene>
    <name evidence="1" type="ORF">GWI33_017356</name>
</gene>
<accession>A0A834M3W0</accession>